<name>A0A139SSR4_9GAMM</name>
<dbReference type="InterPro" id="IPR011990">
    <property type="entry name" value="TPR-like_helical_dom_sf"/>
</dbReference>
<dbReference type="InterPro" id="IPR034706">
    <property type="entry name" value="CpoB"/>
</dbReference>
<keyword evidence="1" id="KW-0574">Periplasm</keyword>
<comment type="caution">
    <text evidence="5">The sequence shown here is derived from an EMBL/GenBank/DDBJ whole genome shotgun (WGS) entry which is preliminary data.</text>
</comment>
<evidence type="ECO:0000259" key="4">
    <source>
        <dbReference type="Pfam" id="PF16331"/>
    </source>
</evidence>
<dbReference type="SMART" id="SM00028">
    <property type="entry name" value="TPR"/>
    <property type="match status" value="2"/>
</dbReference>
<feature type="coiled-coil region" evidence="1">
    <location>
        <begin position="31"/>
        <end position="68"/>
    </location>
</feature>
<dbReference type="PROSITE" id="PS50005">
    <property type="entry name" value="TPR"/>
    <property type="match status" value="1"/>
</dbReference>
<feature type="domain" description="YbgF trimerisation" evidence="4">
    <location>
        <begin position="26"/>
        <end position="84"/>
    </location>
</feature>
<feature type="region of interest" description="Disordered" evidence="3">
    <location>
        <begin position="81"/>
        <end position="110"/>
    </location>
</feature>
<proteinExistence type="inferred from homology"/>
<dbReference type="RefSeq" id="WP_068390666.1">
    <property type="nucleotide sequence ID" value="NZ_LSZO01000163.1"/>
</dbReference>
<keyword evidence="1" id="KW-0132">Cell division</keyword>
<evidence type="ECO:0000313" key="6">
    <source>
        <dbReference type="Proteomes" id="UP000072660"/>
    </source>
</evidence>
<comment type="subcellular location">
    <subcellularLocation>
        <location evidence="1">Periplasm</location>
    </subcellularLocation>
</comment>
<protein>
    <recommendedName>
        <fullName evidence="1">Cell division coordinator CpoB</fullName>
    </recommendedName>
</protein>
<feature type="compositionally biased region" description="Low complexity" evidence="3">
    <location>
        <begin position="81"/>
        <end position="105"/>
    </location>
</feature>
<keyword evidence="1" id="KW-0732">Signal</keyword>
<dbReference type="Gene3D" id="1.25.40.10">
    <property type="entry name" value="Tetratricopeptide repeat domain"/>
    <property type="match status" value="1"/>
</dbReference>
<dbReference type="Pfam" id="PF16331">
    <property type="entry name" value="TolA_bind_tri"/>
    <property type="match status" value="1"/>
</dbReference>
<dbReference type="OrthoDB" id="9768142at2"/>
<dbReference type="GO" id="GO:0030288">
    <property type="term" value="C:outer membrane-bounded periplasmic space"/>
    <property type="evidence" value="ECO:0007669"/>
    <property type="project" value="UniProtKB-UniRule"/>
</dbReference>
<dbReference type="AlphaFoldDB" id="A0A139SSR4"/>
<keyword evidence="1" id="KW-0175">Coiled coil</keyword>
<gene>
    <name evidence="1" type="primary">cpoB</name>
    <name evidence="5" type="ORF">AXE65_03145</name>
</gene>
<feature type="signal peptide" evidence="1">
    <location>
        <begin position="1"/>
        <end position="25"/>
    </location>
</feature>
<feature type="repeat" description="TPR" evidence="2">
    <location>
        <begin position="154"/>
        <end position="187"/>
    </location>
</feature>
<dbReference type="SUPFAM" id="SSF48452">
    <property type="entry name" value="TPR-like"/>
    <property type="match status" value="1"/>
</dbReference>
<dbReference type="Gene3D" id="1.20.5.110">
    <property type="match status" value="1"/>
</dbReference>
<dbReference type="Proteomes" id="UP000072660">
    <property type="component" value="Unassembled WGS sequence"/>
</dbReference>
<dbReference type="EMBL" id="LSZO01000163">
    <property type="protein sequence ID" value="KXU37490.1"/>
    <property type="molecule type" value="Genomic_DNA"/>
</dbReference>
<feature type="chain" id="PRO_5009985954" description="Cell division coordinator CpoB" evidence="1">
    <location>
        <begin position="26"/>
        <end position="238"/>
    </location>
</feature>
<dbReference type="Pfam" id="PF13432">
    <property type="entry name" value="TPR_16"/>
    <property type="match status" value="1"/>
</dbReference>
<evidence type="ECO:0000256" key="3">
    <source>
        <dbReference type="SAM" id="MobiDB-lite"/>
    </source>
</evidence>
<dbReference type="GO" id="GO:0070206">
    <property type="term" value="P:protein trimerization"/>
    <property type="evidence" value="ECO:0007669"/>
    <property type="project" value="InterPro"/>
</dbReference>
<comment type="function">
    <text evidence="1">Mediates coordination of peptidoglycan synthesis and outer membrane constriction during cell division.</text>
</comment>
<organism evidence="5 6">
    <name type="scientific">Ventosimonas gracilis</name>
    <dbReference type="NCBI Taxonomy" id="1680762"/>
    <lineage>
        <taxon>Bacteria</taxon>
        <taxon>Pseudomonadati</taxon>
        <taxon>Pseudomonadota</taxon>
        <taxon>Gammaproteobacteria</taxon>
        <taxon>Pseudomonadales</taxon>
        <taxon>Ventosimonadaceae</taxon>
        <taxon>Ventosimonas</taxon>
    </lineage>
</organism>
<comment type="similarity">
    <text evidence="1">Belongs to the CpoB family.</text>
</comment>
<dbReference type="HAMAP" id="MF_02066">
    <property type="entry name" value="CpoB"/>
    <property type="match status" value="1"/>
</dbReference>
<reference evidence="5 6" key="1">
    <citation type="submission" date="2016-02" db="EMBL/GenBank/DDBJ databases">
        <authorList>
            <person name="Wen L."/>
            <person name="He K."/>
            <person name="Yang H."/>
        </authorList>
    </citation>
    <scope>NUCLEOTIDE SEQUENCE [LARGE SCALE GENOMIC DNA]</scope>
    <source>
        <strain evidence="5 6">CV58</strain>
    </source>
</reference>
<evidence type="ECO:0000256" key="1">
    <source>
        <dbReference type="HAMAP-Rule" id="MF_02066"/>
    </source>
</evidence>
<evidence type="ECO:0000256" key="2">
    <source>
        <dbReference type="PROSITE-ProRule" id="PRU00339"/>
    </source>
</evidence>
<dbReference type="Pfam" id="PF13174">
    <property type="entry name" value="TPR_6"/>
    <property type="match status" value="1"/>
</dbReference>
<accession>A0A139SSR4</accession>
<keyword evidence="1" id="KW-0131">Cell cycle</keyword>
<keyword evidence="2" id="KW-0802">TPR repeat</keyword>
<dbReference type="InterPro" id="IPR014162">
    <property type="entry name" value="CpoB_C"/>
</dbReference>
<dbReference type="InterPro" id="IPR019734">
    <property type="entry name" value="TPR_rpt"/>
</dbReference>
<dbReference type="GO" id="GO:0043093">
    <property type="term" value="P:FtsZ-dependent cytokinesis"/>
    <property type="evidence" value="ECO:0007669"/>
    <property type="project" value="UniProtKB-UniRule"/>
</dbReference>
<dbReference type="NCBIfam" id="TIGR02795">
    <property type="entry name" value="tol_pal_ybgF"/>
    <property type="match status" value="1"/>
</dbReference>
<dbReference type="InterPro" id="IPR032519">
    <property type="entry name" value="YbgF_tri"/>
</dbReference>
<sequence length="238" mass="26568" precursor="true">MSRLWFSLPLTALLALIGAGSAAQAQQSSSQAELFLQLQQLQEEVARLRGLLEEQQNALSKLQRENLERYQSLERRLASAGANSSKASATPSKATDAVKPAAAPPKEADEPVDLEQEKLYYDAAFDLIKTRDFDQSEQALSGFLHRYPDSQYAANAQYWLGEVYLVKGQPELARAAFAKVVKNWPKHAKVPDALYKQADATQRLAQNEQARRLLREVIEKYPNSSAAKLAQRDLQQNP</sequence>
<evidence type="ECO:0000313" key="5">
    <source>
        <dbReference type="EMBL" id="KXU37490.1"/>
    </source>
</evidence>
<keyword evidence="6" id="KW-1185">Reference proteome</keyword>